<evidence type="ECO:0000313" key="10">
    <source>
        <dbReference type="EMBL" id="AGK59430.1"/>
    </source>
</evidence>
<dbReference type="eggNOG" id="COG2205">
    <property type="taxonomic scope" value="Bacteria"/>
</dbReference>
<protein>
    <recommendedName>
        <fullName evidence="2">histidine kinase</fullName>
        <ecNumber evidence="2">2.7.13.3</ecNumber>
    </recommendedName>
</protein>
<evidence type="ECO:0000256" key="2">
    <source>
        <dbReference type="ARBA" id="ARBA00012438"/>
    </source>
</evidence>
<dbReference type="Gene3D" id="3.30.565.10">
    <property type="entry name" value="Histidine kinase-like ATPase, C-terminal domain"/>
    <property type="match status" value="1"/>
</dbReference>
<dbReference type="Pfam" id="PF00512">
    <property type="entry name" value="HisKA"/>
    <property type="match status" value="1"/>
</dbReference>
<dbReference type="PANTHER" id="PTHR43047:SF9">
    <property type="entry name" value="HISTIDINE KINASE"/>
    <property type="match status" value="1"/>
</dbReference>
<proteinExistence type="predicted"/>
<dbReference type="InterPro" id="IPR011006">
    <property type="entry name" value="CheY-like_superfamily"/>
</dbReference>
<dbReference type="PRINTS" id="PR00344">
    <property type="entry name" value="BCTRLSENSOR"/>
</dbReference>
<feature type="modified residue" description="4-aspartylphosphate" evidence="6">
    <location>
        <position position="387"/>
    </location>
</feature>
<dbReference type="FunFam" id="3.30.565.10:FF:000049">
    <property type="entry name" value="Two-component sensor histidine kinase"/>
    <property type="match status" value="1"/>
</dbReference>
<evidence type="ECO:0000256" key="7">
    <source>
        <dbReference type="SAM" id="Coils"/>
    </source>
</evidence>
<dbReference type="GO" id="GO:0009927">
    <property type="term" value="F:histidine phosphotransfer kinase activity"/>
    <property type="evidence" value="ECO:0007669"/>
    <property type="project" value="TreeGrafter"/>
</dbReference>
<dbReference type="CDD" id="cd00075">
    <property type="entry name" value="HATPase"/>
    <property type="match status" value="1"/>
</dbReference>
<dbReference type="GO" id="GO:0005886">
    <property type="term" value="C:plasma membrane"/>
    <property type="evidence" value="ECO:0007669"/>
    <property type="project" value="TreeGrafter"/>
</dbReference>
<dbReference type="PANTHER" id="PTHR43047">
    <property type="entry name" value="TWO-COMPONENT HISTIDINE PROTEIN KINASE"/>
    <property type="match status" value="1"/>
</dbReference>
<dbReference type="InterPro" id="IPR003661">
    <property type="entry name" value="HisK_dim/P_dom"/>
</dbReference>
<dbReference type="SMART" id="SM00387">
    <property type="entry name" value="HATPase_c"/>
    <property type="match status" value="1"/>
</dbReference>
<dbReference type="SUPFAM" id="SSF47384">
    <property type="entry name" value="Homodimeric domain of signal transducing histidine kinase"/>
    <property type="match status" value="1"/>
</dbReference>
<dbReference type="eggNOG" id="COG0784">
    <property type="taxonomic scope" value="Bacteria"/>
</dbReference>
<keyword evidence="7" id="KW-0175">Coiled coil</keyword>
<dbReference type="AlphaFoldDB" id="N0BH17"/>
<dbReference type="Gene3D" id="3.40.50.2300">
    <property type="match status" value="1"/>
</dbReference>
<gene>
    <name evidence="10" type="ORF">HYPDE_38803</name>
</gene>
<organism evidence="10 11">
    <name type="scientific">Hyphomicrobium denitrificans 1NES1</name>
    <dbReference type="NCBI Taxonomy" id="670307"/>
    <lineage>
        <taxon>Bacteria</taxon>
        <taxon>Pseudomonadati</taxon>
        <taxon>Pseudomonadota</taxon>
        <taxon>Alphaproteobacteria</taxon>
        <taxon>Hyphomicrobiales</taxon>
        <taxon>Hyphomicrobiaceae</taxon>
        <taxon>Hyphomicrobium</taxon>
    </lineage>
</organism>
<dbReference type="InterPro" id="IPR001789">
    <property type="entry name" value="Sig_transdc_resp-reg_receiver"/>
</dbReference>
<evidence type="ECO:0000313" key="11">
    <source>
        <dbReference type="Proteomes" id="UP000005952"/>
    </source>
</evidence>
<dbReference type="RefSeq" id="WP_015599445.1">
    <property type="nucleotide sequence ID" value="NC_021172.1"/>
</dbReference>
<dbReference type="InterPro" id="IPR004358">
    <property type="entry name" value="Sig_transdc_His_kin-like_C"/>
</dbReference>
<comment type="catalytic activity">
    <reaction evidence="1">
        <text>ATP + protein L-histidine = ADP + protein N-phospho-L-histidine.</text>
        <dbReference type="EC" id="2.7.13.3"/>
    </reaction>
</comment>
<dbReference type="InterPro" id="IPR036890">
    <property type="entry name" value="HATPase_C_sf"/>
</dbReference>
<name>N0BH17_9HYPH</name>
<evidence type="ECO:0000256" key="6">
    <source>
        <dbReference type="PROSITE-ProRule" id="PRU00169"/>
    </source>
</evidence>
<dbReference type="EC" id="2.7.13.3" evidence="2"/>
<evidence type="ECO:0000259" key="8">
    <source>
        <dbReference type="PROSITE" id="PS50109"/>
    </source>
</evidence>
<dbReference type="SUPFAM" id="SSF52172">
    <property type="entry name" value="CheY-like"/>
    <property type="match status" value="1"/>
</dbReference>
<reference evidence="10 11" key="1">
    <citation type="journal article" date="2013" name="Genome Announc.">
        <title>Genome sequences for three denitrifying bacterial strains isolated from a uranium- and nitrate-contaminated subsurface environment.</title>
        <authorList>
            <person name="Venkatramanan R."/>
            <person name="Prakash O."/>
            <person name="Woyke T."/>
            <person name="Chain P."/>
            <person name="Goodwin L.A."/>
            <person name="Watson D."/>
            <person name="Brooks S."/>
            <person name="Kostka J.E."/>
            <person name="Green S.J."/>
        </authorList>
    </citation>
    <scope>NUCLEOTIDE SEQUENCE [LARGE SCALE GENOMIC DNA]</scope>
    <source>
        <strain evidence="10 11">1NES1</strain>
    </source>
</reference>
<dbReference type="CDD" id="cd00082">
    <property type="entry name" value="HisKA"/>
    <property type="match status" value="1"/>
</dbReference>
<evidence type="ECO:0000256" key="1">
    <source>
        <dbReference type="ARBA" id="ARBA00000085"/>
    </source>
</evidence>
<accession>N0BH17</accession>
<dbReference type="STRING" id="670307.HYPDE_38803"/>
<dbReference type="Pfam" id="PF00072">
    <property type="entry name" value="Response_reg"/>
    <property type="match status" value="1"/>
</dbReference>
<dbReference type="EMBL" id="CP005587">
    <property type="protein sequence ID" value="AGK59430.1"/>
    <property type="molecule type" value="Genomic_DNA"/>
</dbReference>
<evidence type="ECO:0000256" key="3">
    <source>
        <dbReference type="ARBA" id="ARBA00022553"/>
    </source>
</evidence>
<dbReference type="PROSITE" id="PS50110">
    <property type="entry name" value="RESPONSE_REGULATORY"/>
    <property type="match status" value="1"/>
</dbReference>
<dbReference type="PROSITE" id="PS50109">
    <property type="entry name" value="HIS_KIN"/>
    <property type="match status" value="1"/>
</dbReference>
<dbReference type="Pfam" id="PF02518">
    <property type="entry name" value="HATPase_c"/>
    <property type="match status" value="1"/>
</dbReference>
<dbReference type="SUPFAM" id="SSF55874">
    <property type="entry name" value="ATPase domain of HSP90 chaperone/DNA topoisomerase II/histidine kinase"/>
    <property type="match status" value="1"/>
</dbReference>
<feature type="domain" description="Histidine kinase" evidence="8">
    <location>
        <begin position="100"/>
        <end position="313"/>
    </location>
</feature>
<evidence type="ECO:0000259" key="9">
    <source>
        <dbReference type="PROSITE" id="PS50110"/>
    </source>
</evidence>
<dbReference type="KEGG" id="hdt:HYPDE_38803"/>
<dbReference type="OrthoDB" id="9764438at2"/>
<dbReference type="Proteomes" id="UP000005952">
    <property type="component" value="Chromosome"/>
</dbReference>
<keyword evidence="3 6" id="KW-0597">Phosphoprotein</keyword>
<keyword evidence="11" id="KW-1185">Reference proteome</keyword>
<evidence type="ECO:0000256" key="4">
    <source>
        <dbReference type="ARBA" id="ARBA00022679"/>
    </source>
</evidence>
<dbReference type="HOGENOM" id="CLU_000445_114_75_5"/>
<dbReference type="InterPro" id="IPR005467">
    <property type="entry name" value="His_kinase_dom"/>
</dbReference>
<dbReference type="SMART" id="SM00388">
    <property type="entry name" value="HisKA"/>
    <property type="match status" value="1"/>
</dbReference>
<feature type="domain" description="Response regulatory" evidence="9">
    <location>
        <begin position="336"/>
        <end position="453"/>
    </location>
</feature>
<dbReference type="GO" id="GO:0000155">
    <property type="term" value="F:phosphorelay sensor kinase activity"/>
    <property type="evidence" value="ECO:0007669"/>
    <property type="project" value="InterPro"/>
</dbReference>
<dbReference type="InterPro" id="IPR036097">
    <property type="entry name" value="HisK_dim/P_sf"/>
</dbReference>
<dbReference type="Gene3D" id="1.10.287.130">
    <property type="match status" value="1"/>
</dbReference>
<dbReference type="InterPro" id="IPR003594">
    <property type="entry name" value="HATPase_dom"/>
</dbReference>
<keyword evidence="5 10" id="KW-0418">Kinase</keyword>
<feature type="coiled-coil region" evidence="7">
    <location>
        <begin position="21"/>
        <end position="90"/>
    </location>
</feature>
<dbReference type="CDD" id="cd00156">
    <property type="entry name" value="REC"/>
    <property type="match status" value="1"/>
</dbReference>
<evidence type="ECO:0000256" key="5">
    <source>
        <dbReference type="ARBA" id="ARBA00022777"/>
    </source>
</evidence>
<keyword evidence="4" id="KW-0808">Transferase</keyword>
<dbReference type="SMART" id="SM00448">
    <property type="entry name" value="REC"/>
    <property type="match status" value="1"/>
</dbReference>
<sequence>MTDGPPTDRSPQSPLEFGRAVDKLRKINEALMKRVERSMDQQANAFSLFQTAINQETQIRIRTEELNNALTKLAQANVELSEARDAAERSNVFKTRFFTAVGHDLLQPLHAARLTLSELMDAQTEPDHKQLTYNISSALVTIEELLTSILDISKLEAGVFVPNIQTVALGAIFEQLACNIEPVTRRKRLDFRWRPTNLGVRSDPLMLRRIVQNLLANAAHYTEAGGVLLAARRRGPLVAIEVWDTGPGVAPQERERIFEEFHRGEASERSGGAGFGLGLAIVRRMSESLGHDLKLQSRVGVGSRFSITAPYAAPLSKAEPKADALPANNSYLVARPLIVIDNDLSVLGAMQTLLSRWGADVRLARDLDDVNEILSDSAFSPAIILADYHLDGSVLGIEAVARIRQCSGSKVPAILITADRNPATAEAAQQFDCALLHKPVRPAELRALMQHLLA</sequence>